<organism evidence="2 3">
    <name type="scientific">Skermania pinensis</name>
    <dbReference type="NCBI Taxonomy" id="39122"/>
    <lineage>
        <taxon>Bacteria</taxon>
        <taxon>Bacillati</taxon>
        <taxon>Actinomycetota</taxon>
        <taxon>Actinomycetes</taxon>
        <taxon>Mycobacteriales</taxon>
        <taxon>Gordoniaceae</taxon>
        <taxon>Skermania</taxon>
    </lineage>
</organism>
<dbReference type="RefSeq" id="WP_217996009.1">
    <property type="nucleotide sequence ID" value="NZ_CBCRUZ010000015.1"/>
</dbReference>
<dbReference type="EMBL" id="CP079105">
    <property type="protein sequence ID" value="QXQ13783.1"/>
    <property type="molecule type" value="Genomic_DNA"/>
</dbReference>
<evidence type="ECO:0000313" key="3">
    <source>
        <dbReference type="Proteomes" id="UP000887023"/>
    </source>
</evidence>
<evidence type="ECO:0000313" key="2">
    <source>
        <dbReference type="EMBL" id="QXQ13783.1"/>
    </source>
</evidence>
<evidence type="ECO:0000259" key="1">
    <source>
        <dbReference type="Pfam" id="PF09995"/>
    </source>
</evidence>
<gene>
    <name evidence="2" type="ORF">KV203_18695</name>
</gene>
<reference evidence="2" key="1">
    <citation type="submission" date="2021-07" db="EMBL/GenBank/DDBJ databases">
        <title>Candidatus Kaistella beijingensis sp. nov. isolated from a municipal wastewater treatment plant is involved in sludge foaming.</title>
        <authorList>
            <person name="Song Y."/>
            <person name="Liu S.-J."/>
        </authorList>
    </citation>
    <scope>NUCLEOTIDE SEQUENCE</scope>
    <source>
        <strain evidence="2">DSM 43998</strain>
    </source>
</reference>
<name>A0ABX8S7Q1_9ACTN</name>
<dbReference type="InterPro" id="IPR018713">
    <property type="entry name" value="MPAB/Lcp_cat_dom"/>
</dbReference>
<feature type="domain" description="ER-bound oxygenase mpaB/mpaB'/Rubber oxygenase catalytic" evidence="1">
    <location>
        <begin position="35"/>
        <end position="271"/>
    </location>
</feature>
<accession>A0ABX8S7Q1</accession>
<keyword evidence="3" id="KW-1185">Reference proteome</keyword>
<dbReference type="PANTHER" id="PTHR36151:SF3">
    <property type="entry name" value="ER-BOUND OXYGENASE MPAB_MPAB'_RUBBER OXYGENASE CATALYTIC DOMAIN-CONTAINING PROTEIN"/>
    <property type="match status" value="1"/>
</dbReference>
<sequence length="296" mass="33158">MRDFRYHYLNAEVAMEALAHLDRPVAPLGPDSMLWQIAGKRTALLGAGAALLLQVAHPVVGAGVHDHSDFARRPWDRLERTLDSLYTQIFGGQRAIDESARLRTLHRTITGTDEQGRRYHALQAEAYFWVHATLYLMLVEVERNFGRPLTREQQVVAYAEWRQLGALLGIPDRVMPTDLDSFHRYADDMIANTLTANSSTRQVTAVLALRGVPAPTPLLTPAWALGRPAGRRVLTLSTAGLLPANLRERLDLDWSPRRQAELNALGAIVRRTEQRLPARARYFPMAYRAKTAGRAG</sequence>
<dbReference type="PANTHER" id="PTHR36151">
    <property type="entry name" value="BLR2777 PROTEIN"/>
    <property type="match status" value="1"/>
</dbReference>
<protein>
    <submittedName>
        <fullName evidence="2">DUF2236 domain-containing protein</fullName>
    </submittedName>
</protein>
<dbReference type="Proteomes" id="UP000887023">
    <property type="component" value="Chromosome"/>
</dbReference>
<proteinExistence type="predicted"/>
<dbReference type="Pfam" id="PF09995">
    <property type="entry name" value="MPAB_Lcp_cat"/>
    <property type="match status" value="1"/>
</dbReference>